<feature type="region of interest" description="Disordered" evidence="4">
    <location>
        <begin position="663"/>
        <end position="702"/>
    </location>
</feature>
<dbReference type="InterPro" id="IPR017441">
    <property type="entry name" value="Protein_kinase_ATP_BS"/>
</dbReference>
<dbReference type="Gene3D" id="3.30.200.20">
    <property type="entry name" value="Phosphorylase Kinase, domain 1"/>
    <property type="match status" value="1"/>
</dbReference>
<feature type="region of interest" description="Disordered" evidence="4">
    <location>
        <begin position="500"/>
        <end position="541"/>
    </location>
</feature>
<dbReference type="PANTHER" id="PTHR24346">
    <property type="entry name" value="MAP/MICROTUBULE AFFINITY-REGULATING KINASE"/>
    <property type="match status" value="1"/>
</dbReference>
<dbReference type="EMBL" id="CP111017">
    <property type="protein sequence ID" value="WAR07491.1"/>
    <property type="molecule type" value="Genomic_DNA"/>
</dbReference>
<dbReference type="PANTHER" id="PTHR24346:SF79">
    <property type="entry name" value="PROTEIN KINASE DOMAIN-CONTAINING PROTEIN"/>
    <property type="match status" value="1"/>
</dbReference>
<protein>
    <submittedName>
        <fullName evidence="6">HUNK-like protein</fullName>
    </submittedName>
</protein>
<feature type="region of interest" description="Disordered" evidence="4">
    <location>
        <begin position="353"/>
        <end position="428"/>
    </location>
</feature>
<proteinExistence type="predicted"/>
<keyword evidence="2 3" id="KW-0067">ATP-binding</keyword>
<evidence type="ECO:0000256" key="1">
    <source>
        <dbReference type="ARBA" id="ARBA00022741"/>
    </source>
</evidence>
<dbReference type="PROSITE" id="PS00107">
    <property type="entry name" value="PROTEIN_KINASE_ATP"/>
    <property type="match status" value="1"/>
</dbReference>
<dbReference type="PROSITE" id="PS50011">
    <property type="entry name" value="PROTEIN_KINASE_DOM"/>
    <property type="match status" value="1"/>
</dbReference>
<evidence type="ECO:0000259" key="5">
    <source>
        <dbReference type="PROSITE" id="PS50011"/>
    </source>
</evidence>
<name>A0ABY7EF94_MYAAR</name>
<evidence type="ECO:0000313" key="7">
    <source>
        <dbReference type="Proteomes" id="UP001164746"/>
    </source>
</evidence>
<dbReference type="InterPro" id="IPR000719">
    <property type="entry name" value="Prot_kinase_dom"/>
</dbReference>
<feature type="compositionally biased region" description="Basic residues" evidence="4">
    <location>
        <begin position="691"/>
        <end position="702"/>
    </location>
</feature>
<feature type="compositionally biased region" description="Polar residues" evidence="4">
    <location>
        <begin position="678"/>
        <end position="690"/>
    </location>
</feature>
<sequence length="702" mass="78612">MTVTSMISNDTPFLPPKVTDVPKEILRNFQHSKKVGNYLLGNTLGEGSFAKVKEALHIPTGERVAVKIIDKKKSREDSYVRKNLRREGKILQMVRHAHIVQLLEIMETQNSYYLVTELCRLYPPWTTYTDSEFSIDFGLSNCVKLVQTKDGPRVQDFCVTQCGSPAYAAPELLGRKKYGPQVDVWSIGVNMYAMLTGNLPFTVEPFNIKALHTKMLTGQMNPLPDAVSRDCRDLIKRLLNPDPERRITVEEMLKHPWIAEGPGCPLVRAPCPNKVKADTIDNSILRHMAENQGFRIGEVVRYVTGNVPSSATAMYCLIHRKLQKHYGNLRASGKIAADNRAMNRPNNIIEARLSRPGTSTKPQQTPHPVTPHPGTPHPSPIAQRHATTTVRPAVTTHARSRDRAGSQGDQDAESLGDSSRGTDDDKSGYLSTFKRRRILARRKDTDDTFSDILQTKVTTPVMQIPRATLTTKPQNKDGGDVHRASTNLPRVAKKYAVSNRRNTAPNTTEIGESPENKPEMEQTHKTRTEKRSATETSAEKEDIFRPRASTFPGKIQRPTLAINKLVKDKSDQVMSNEKGKTENLSRGRLYKSKMDNHVTREHVTSPTGHVGKGSMYVREYVPSPSPRQTGTSQQLIQFRKHSGVQRRIAIAHKSRDADIVGSHDSINEDEASSHVGKSFTSRPAMTNRFTRVSKAHNHNKVD</sequence>
<feature type="compositionally biased region" description="Basic and acidic residues" evidence="4">
    <location>
        <begin position="514"/>
        <end position="541"/>
    </location>
</feature>
<feature type="compositionally biased region" description="Polar residues" evidence="4">
    <location>
        <begin position="500"/>
        <end position="510"/>
    </location>
</feature>
<dbReference type="Gene3D" id="1.10.510.10">
    <property type="entry name" value="Transferase(Phosphotransferase) domain 1"/>
    <property type="match status" value="1"/>
</dbReference>
<feature type="binding site" evidence="3">
    <location>
        <position position="67"/>
    </location>
    <ligand>
        <name>ATP</name>
        <dbReference type="ChEBI" id="CHEBI:30616"/>
    </ligand>
</feature>
<accession>A0ABY7EF94</accession>
<reference evidence="6" key="1">
    <citation type="submission" date="2022-11" db="EMBL/GenBank/DDBJ databases">
        <title>Centuries of genome instability and evolution in soft-shell clam transmissible cancer (bioRxiv).</title>
        <authorList>
            <person name="Hart S.F.M."/>
            <person name="Yonemitsu M.A."/>
            <person name="Giersch R.M."/>
            <person name="Beal B.F."/>
            <person name="Arriagada G."/>
            <person name="Davis B.W."/>
            <person name="Ostrander E.A."/>
            <person name="Goff S.P."/>
            <person name="Metzger M.J."/>
        </authorList>
    </citation>
    <scope>NUCLEOTIDE SEQUENCE</scope>
    <source>
        <strain evidence="6">MELC-2E11</strain>
        <tissue evidence="6">Siphon/mantle</tissue>
    </source>
</reference>
<dbReference type="Pfam" id="PF00069">
    <property type="entry name" value="Pkinase"/>
    <property type="match status" value="2"/>
</dbReference>
<evidence type="ECO:0000256" key="2">
    <source>
        <dbReference type="ARBA" id="ARBA00022840"/>
    </source>
</evidence>
<feature type="non-terminal residue" evidence="6">
    <location>
        <position position="1"/>
    </location>
</feature>
<dbReference type="InterPro" id="IPR011009">
    <property type="entry name" value="Kinase-like_dom_sf"/>
</dbReference>
<dbReference type="SUPFAM" id="SSF56112">
    <property type="entry name" value="Protein kinase-like (PK-like)"/>
    <property type="match status" value="1"/>
</dbReference>
<evidence type="ECO:0000256" key="3">
    <source>
        <dbReference type="PROSITE-ProRule" id="PRU10141"/>
    </source>
</evidence>
<keyword evidence="7" id="KW-1185">Reference proteome</keyword>
<gene>
    <name evidence="6" type="ORF">MAR_017449</name>
</gene>
<keyword evidence="1 3" id="KW-0547">Nucleotide-binding</keyword>
<organism evidence="6 7">
    <name type="scientific">Mya arenaria</name>
    <name type="common">Soft-shell clam</name>
    <dbReference type="NCBI Taxonomy" id="6604"/>
    <lineage>
        <taxon>Eukaryota</taxon>
        <taxon>Metazoa</taxon>
        <taxon>Spiralia</taxon>
        <taxon>Lophotrochozoa</taxon>
        <taxon>Mollusca</taxon>
        <taxon>Bivalvia</taxon>
        <taxon>Autobranchia</taxon>
        <taxon>Heteroconchia</taxon>
        <taxon>Euheterodonta</taxon>
        <taxon>Imparidentia</taxon>
        <taxon>Neoheterodontei</taxon>
        <taxon>Myida</taxon>
        <taxon>Myoidea</taxon>
        <taxon>Myidae</taxon>
        <taxon>Mya</taxon>
    </lineage>
</organism>
<evidence type="ECO:0000313" key="6">
    <source>
        <dbReference type="EMBL" id="WAR07491.1"/>
    </source>
</evidence>
<feature type="compositionally biased region" description="Pro residues" evidence="4">
    <location>
        <begin position="368"/>
        <end position="379"/>
    </location>
</feature>
<dbReference type="Proteomes" id="UP001164746">
    <property type="component" value="Chromosome 6"/>
</dbReference>
<feature type="domain" description="Protein kinase" evidence="5">
    <location>
        <begin position="38"/>
        <end position="258"/>
    </location>
</feature>
<evidence type="ECO:0000256" key="4">
    <source>
        <dbReference type="SAM" id="MobiDB-lite"/>
    </source>
</evidence>